<protein>
    <submittedName>
        <fullName evidence="1">Uncharacterized protein</fullName>
    </submittedName>
</protein>
<evidence type="ECO:0000313" key="2">
    <source>
        <dbReference type="Proteomes" id="UP001168107"/>
    </source>
</evidence>
<accession>A0ABT7PZU5</accession>
<keyword evidence="2" id="KW-1185">Reference proteome</keyword>
<proteinExistence type="predicted"/>
<dbReference type="EMBL" id="JAOPLL010000005">
    <property type="protein sequence ID" value="MDM5072615.1"/>
    <property type="molecule type" value="Genomic_DNA"/>
</dbReference>
<gene>
    <name evidence="1" type="ORF">OB935_12340</name>
</gene>
<dbReference type="RefSeq" id="WP_290018735.1">
    <property type="nucleotide sequence ID" value="NZ_JAOPLL010000005.1"/>
</dbReference>
<sequence>MYKYQYASGDLLVNPQTYQYSEYIGTEFIDAWTTHRADIISSLPAPSVPSLQPMTRTVDFGDTVSSLYLVLYFLRNKNPLDKEIDNYVWMLVRKFEVSKRLYEAYDSIFPNKAVKTSDFSNYSIYLLFAECLVRSCQLMGNDTRKLNCLLKVCDTLCSAVKMFSVQQRAQLSWILKEEKICIIRLIDRS</sequence>
<reference evidence="1" key="1">
    <citation type="submission" date="2024-05" db="EMBL/GenBank/DDBJ databases">
        <title>WGS of Aeromonas isolates.</title>
        <authorList>
            <person name="Lee H."/>
        </authorList>
    </citation>
    <scope>NUCLEOTIDE SEQUENCE</scope>
    <source>
        <strain evidence="1">SU58-3</strain>
    </source>
</reference>
<comment type="caution">
    <text evidence="1">The sequence shown here is derived from an EMBL/GenBank/DDBJ whole genome shotgun (WGS) entry which is preliminary data.</text>
</comment>
<organism evidence="1 2">
    <name type="scientific">Aeromonas bestiarum</name>
    <dbReference type="NCBI Taxonomy" id="105751"/>
    <lineage>
        <taxon>Bacteria</taxon>
        <taxon>Pseudomonadati</taxon>
        <taxon>Pseudomonadota</taxon>
        <taxon>Gammaproteobacteria</taxon>
        <taxon>Aeromonadales</taxon>
        <taxon>Aeromonadaceae</taxon>
        <taxon>Aeromonas</taxon>
    </lineage>
</organism>
<evidence type="ECO:0000313" key="1">
    <source>
        <dbReference type="EMBL" id="MDM5072615.1"/>
    </source>
</evidence>
<dbReference type="Proteomes" id="UP001168107">
    <property type="component" value="Unassembled WGS sequence"/>
</dbReference>
<name>A0ABT7PZU5_9GAMM</name>